<gene>
    <name evidence="2" type="ORF">JZO76_13960</name>
</gene>
<dbReference type="Gene3D" id="3.40.630.30">
    <property type="match status" value="1"/>
</dbReference>
<dbReference type="InterPro" id="IPR052777">
    <property type="entry name" value="Acetyltransferase_Enz"/>
</dbReference>
<protein>
    <submittedName>
        <fullName evidence="2">GNAT family N-acetyltransferase</fullName>
    </submittedName>
</protein>
<evidence type="ECO:0000313" key="2">
    <source>
        <dbReference type="EMBL" id="MBO0450613.1"/>
    </source>
</evidence>
<evidence type="ECO:0000313" key="3">
    <source>
        <dbReference type="Proteomes" id="UP000664256"/>
    </source>
</evidence>
<dbReference type="Pfam" id="PF00583">
    <property type="entry name" value="Acetyltransf_1"/>
    <property type="match status" value="1"/>
</dbReference>
<accession>A0ABS3HAX5</accession>
<dbReference type="Proteomes" id="UP000664256">
    <property type="component" value="Unassembled WGS sequence"/>
</dbReference>
<feature type="domain" description="N-acetyltransferase" evidence="1">
    <location>
        <begin position="36"/>
        <end position="135"/>
    </location>
</feature>
<comment type="caution">
    <text evidence="2">The sequence shown here is derived from an EMBL/GenBank/DDBJ whole genome shotgun (WGS) entry which is preliminary data.</text>
</comment>
<proteinExistence type="predicted"/>
<dbReference type="CDD" id="cd04301">
    <property type="entry name" value="NAT_SF"/>
    <property type="match status" value="1"/>
</dbReference>
<reference evidence="2 3" key="1">
    <citation type="submission" date="2021-03" db="EMBL/GenBank/DDBJ databases">
        <title>Enterococcal diversity collection.</title>
        <authorList>
            <person name="Gilmore M.S."/>
            <person name="Schwartzman J."/>
            <person name="Van Tyne D."/>
            <person name="Martin M."/>
            <person name="Earl A.M."/>
            <person name="Manson A.L."/>
            <person name="Straub T."/>
            <person name="Salamzade R."/>
            <person name="Saavedra J."/>
            <person name="Lebreton F."/>
            <person name="Prichula J."/>
            <person name="Schaufler K."/>
            <person name="Gaca A."/>
            <person name="Sgardioli B."/>
            <person name="Wagenaar J."/>
            <person name="Strong T."/>
        </authorList>
    </citation>
    <scope>NUCLEOTIDE SEQUENCE [LARGE SCALE GENOMIC DNA]</scope>
    <source>
        <strain evidence="2 3">MJM12</strain>
    </source>
</reference>
<dbReference type="RefSeq" id="WP_206905868.1">
    <property type="nucleotide sequence ID" value="NZ_JAFLVT010000023.1"/>
</dbReference>
<dbReference type="InterPro" id="IPR000182">
    <property type="entry name" value="GNAT_dom"/>
</dbReference>
<dbReference type="PANTHER" id="PTHR43305:SF1">
    <property type="entry name" value="FAMILY N-ACETYLTRANSFERASE, PUTATIVE (AFU_ORTHOLOGUE AFUA_2G01380)-RELATED"/>
    <property type="match status" value="1"/>
</dbReference>
<keyword evidence="3" id="KW-1185">Reference proteome</keyword>
<dbReference type="InterPro" id="IPR016181">
    <property type="entry name" value="Acyl_CoA_acyltransferase"/>
</dbReference>
<sequence length="158" mass="17945">MKIRLIEKTDDKTIAKIIRTSLEDCNLAIPGTAYFDSELDQLSTYYATSPKRNYFVITEKDEILGGIGIAEFYPEKNICELQKLYLTKKAQGKGYSNELMVAALAFATKAGYRAIYLESHHSLQAALSLYQKFDFKMLKTPLLPTAHNAMDCFLLREL</sequence>
<evidence type="ECO:0000259" key="1">
    <source>
        <dbReference type="Pfam" id="PF00583"/>
    </source>
</evidence>
<dbReference type="SUPFAM" id="SSF55729">
    <property type="entry name" value="Acyl-CoA N-acyltransferases (Nat)"/>
    <property type="match status" value="1"/>
</dbReference>
<dbReference type="EMBL" id="JAFLVT010000023">
    <property type="protein sequence ID" value="MBO0450613.1"/>
    <property type="molecule type" value="Genomic_DNA"/>
</dbReference>
<organism evidence="2 3">
    <name type="scientific">Candidatus Enterococcus myersii</name>
    <dbReference type="NCBI Taxonomy" id="2815322"/>
    <lineage>
        <taxon>Bacteria</taxon>
        <taxon>Bacillati</taxon>
        <taxon>Bacillota</taxon>
        <taxon>Bacilli</taxon>
        <taxon>Lactobacillales</taxon>
        <taxon>Enterococcaceae</taxon>
        <taxon>Enterococcus</taxon>
    </lineage>
</organism>
<dbReference type="PANTHER" id="PTHR43305">
    <property type="entry name" value="FAMILY N-ACETYLTRANSFERASE, PUTATIVE (AFU_ORTHOLOGUE AFUA_2G01380)-RELATED"/>
    <property type="match status" value="1"/>
</dbReference>
<name>A0ABS3HAX5_9ENTE</name>